<dbReference type="EMBL" id="FTMN01000002">
    <property type="protein sequence ID" value="SIQ14431.1"/>
    <property type="molecule type" value="Genomic_DNA"/>
</dbReference>
<name>A0A1N6QCU8_9GAMM</name>
<dbReference type="AlphaFoldDB" id="A0A1N6QCU8"/>
<gene>
    <name evidence="1" type="ORF">SAMN05421647_102424</name>
</gene>
<dbReference type="RefSeq" id="WP_076461886.1">
    <property type="nucleotide sequence ID" value="NZ_FTMN01000002.1"/>
</dbReference>
<sequence length="79" mass="8659">MRDSFDTLKNLIDQAYRSRTGTASYKALLGCASIDVEFNGGLAFIHHCAPGKKPQEITTSQAIALIEETDTLLEERASK</sequence>
<dbReference type="STRING" id="49186.SAMN05421647_102424"/>
<proteinExistence type="predicted"/>
<accession>A0A1N6QCU8</accession>
<dbReference type="Proteomes" id="UP000186895">
    <property type="component" value="Unassembled WGS sequence"/>
</dbReference>
<keyword evidence="2" id="KW-1185">Reference proteome</keyword>
<reference evidence="1 2" key="1">
    <citation type="submission" date="2017-01" db="EMBL/GenBank/DDBJ databases">
        <authorList>
            <person name="Mah S.A."/>
            <person name="Swanson W.J."/>
            <person name="Moy G.W."/>
            <person name="Vacquier V.D."/>
        </authorList>
    </citation>
    <scope>NUCLEOTIDE SEQUENCE [LARGE SCALE GENOMIC DNA]</scope>
    <source>
        <strain evidence="1 2">DSM 7027</strain>
    </source>
</reference>
<evidence type="ECO:0000313" key="1">
    <source>
        <dbReference type="EMBL" id="SIQ14431.1"/>
    </source>
</evidence>
<protein>
    <submittedName>
        <fullName evidence="1">Uncharacterized protein</fullName>
    </submittedName>
</protein>
<organism evidence="1 2">
    <name type="scientific">Marinobacterium stanieri</name>
    <dbReference type="NCBI Taxonomy" id="49186"/>
    <lineage>
        <taxon>Bacteria</taxon>
        <taxon>Pseudomonadati</taxon>
        <taxon>Pseudomonadota</taxon>
        <taxon>Gammaproteobacteria</taxon>
        <taxon>Oceanospirillales</taxon>
        <taxon>Oceanospirillaceae</taxon>
        <taxon>Marinobacterium</taxon>
    </lineage>
</organism>
<evidence type="ECO:0000313" key="2">
    <source>
        <dbReference type="Proteomes" id="UP000186895"/>
    </source>
</evidence>